<dbReference type="EMBL" id="CADIKH010000099">
    <property type="protein sequence ID" value="CAB3774178.1"/>
    <property type="molecule type" value="Genomic_DNA"/>
</dbReference>
<organism evidence="3 4">
    <name type="scientific">Paraburkholderia humisilvae</name>
    <dbReference type="NCBI Taxonomy" id="627669"/>
    <lineage>
        <taxon>Bacteria</taxon>
        <taxon>Pseudomonadati</taxon>
        <taxon>Pseudomonadota</taxon>
        <taxon>Betaproteobacteria</taxon>
        <taxon>Burkholderiales</taxon>
        <taxon>Burkholderiaceae</taxon>
        <taxon>Paraburkholderia</taxon>
    </lineage>
</organism>
<dbReference type="Pfam" id="PF03992">
    <property type="entry name" value="ABM"/>
    <property type="match status" value="1"/>
</dbReference>
<dbReference type="PROSITE" id="PS51725">
    <property type="entry name" value="ABM"/>
    <property type="match status" value="1"/>
</dbReference>
<dbReference type="Proteomes" id="UP000494363">
    <property type="component" value="Unassembled WGS sequence"/>
</dbReference>
<gene>
    <name evidence="3" type="ORF">LMG29542_07631</name>
</gene>
<dbReference type="Gene3D" id="3.30.70.100">
    <property type="match status" value="1"/>
</dbReference>
<reference evidence="3 4" key="1">
    <citation type="submission" date="2020-04" db="EMBL/GenBank/DDBJ databases">
        <authorList>
            <person name="De Canck E."/>
        </authorList>
    </citation>
    <scope>NUCLEOTIDE SEQUENCE [LARGE SCALE GENOMIC DNA]</scope>
    <source>
        <strain evidence="3 4">LMG 29542</strain>
    </source>
</reference>
<dbReference type="AlphaFoldDB" id="A0A6J5F5S4"/>
<dbReference type="InterPro" id="IPR011008">
    <property type="entry name" value="Dimeric_a/b-barrel"/>
</dbReference>
<accession>A0A6J5F5S4</accession>
<dbReference type="SUPFAM" id="SSF54909">
    <property type="entry name" value="Dimeric alpha+beta barrel"/>
    <property type="match status" value="1"/>
</dbReference>
<sequence>MKIIMKALLGVALALLQTLVTPVAWAENKPVAIVVEYMTVGGKERELQTILREHAQLTVNEEPGCLRFEVLKPIDKDGAPIPDRLMVSELYSDEAAATVHAKNSRLVTLLSKIRPLLVMEKVTRSMVLESATK</sequence>
<protein>
    <recommendedName>
        <fullName evidence="2">ABM domain-containing protein</fullName>
    </recommendedName>
</protein>
<feature type="chain" id="PRO_5027094761" description="ABM domain-containing protein" evidence="1">
    <location>
        <begin position="27"/>
        <end position="133"/>
    </location>
</feature>
<keyword evidence="1" id="KW-0732">Signal</keyword>
<keyword evidence="4" id="KW-1185">Reference proteome</keyword>
<proteinExistence type="predicted"/>
<dbReference type="RefSeq" id="WP_175232880.1">
    <property type="nucleotide sequence ID" value="NZ_CADIKH010000099.1"/>
</dbReference>
<evidence type="ECO:0000256" key="1">
    <source>
        <dbReference type="SAM" id="SignalP"/>
    </source>
</evidence>
<evidence type="ECO:0000259" key="2">
    <source>
        <dbReference type="PROSITE" id="PS51725"/>
    </source>
</evidence>
<evidence type="ECO:0000313" key="3">
    <source>
        <dbReference type="EMBL" id="CAB3774178.1"/>
    </source>
</evidence>
<evidence type="ECO:0000313" key="4">
    <source>
        <dbReference type="Proteomes" id="UP000494363"/>
    </source>
</evidence>
<feature type="signal peptide" evidence="1">
    <location>
        <begin position="1"/>
        <end position="26"/>
    </location>
</feature>
<feature type="domain" description="ABM" evidence="2">
    <location>
        <begin position="31"/>
        <end position="126"/>
    </location>
</feature>
<name>A0A6J5F5S4_9BURK</name>
<dbReference type="InterPro" id="IPR007138">
    <property type="entry name" value="ABM_dom"/>
</dbReference>